<accession>A0A858Q4K3</accession>
<evidence type="ECO:0000256" key="6">
    <source>
        <dbReference type="ARBA" id="ARBA00022475"/>
    </source>
</evidence>
<dbReference type="InterPro" id="IPR007078">
    <property type="entry name" value="Haem_export_protD_CcmD"/>
</dbReference>
<dbReference type="GO" id="GO:0015886">
    <property type="term" value="P:heme transport"/>
    <property type="evidence" value="ECO:0007669"/>
    <property type="project" value="InterPro"/>
</dbReference>
<dbReference type="GO" id="GO:0005886">
    <property type="term" value="C:plasma membrane"/>
    <property type="evidence" value="ECO:0007669"/>
    <property type="project" value="UniProtKB-SubCell"/>
</dbReference>
<evidence type="ECO:0000256" key="12">
    <source>
        <dbReference type="RuleBase" id="RU363101"/>
    </source>
</evidence>
<gene>
    <name evidence="13" type="primary">ccmD</name>
    <name evidence="13" type="ORF">GNH96_01290</name>
</gene>
<dbReference type="AlphaFoldDB" id="A0A858Q4K3"/>
<evidence type="ECO:0000313" key="14">
    <source>
        <dbReference type="Proteomes" id="UP000503004"/>
    </source>
</evidence>
<keyword evidence="7 12" id="KW-0997">Cell inner membrane</keyword>
<evidence type="ECO:0000256" key="1">
    <source>
        <dbReference type="ARBA" id="ARBA00002442"/>
    </source>
</evidence>
<keyword evidence="11 12" id="KW-0472">Membrane</keyword>
<evidence type="ECO:0000256" key="4">
    <source>
        <dbReference type="ARBA" id="ARBA00016461"/>
    </source>
</evidence>
<comment type="function">
    <text evidence="1 12">Required for the export of heme to the periplasm for the biogenesis of c-type cytochromes.</text>
</comment>
<dbReference type="EMBL" id="CP046565">
    <property type="protein sequence ID" value="QJD28733.1"/>
    <property type="molecule type" value="Genomic_DNA"/>
</dbReference>
<organism evidence="13 14">
    <name type="scientific">Methylococcus geothermalis</name>
    <dbReference type="NCBI Taxonomy" id="2681310"/>
    <lineage>
        <taxon>Bacteria</taxon>
        <taxon>Pseudomonadati</taxon>
        <taxon>Pseudomonadota</taxon>
        <taxon>Gammaproteobacteria</taxon>
        <taxon>Methylococcales</taxon>
        <taxon>Methylococcaceae</taxon>
        <taxon>Methylococcus</taxon>
    </lineage>
</organism>
<keyword evidence="6 12" id="KW-1003">Cell membrane</keyword>
<evidence type="ECO:0000256" key="7">
    <source>
        <dbReference type="ARBA" id="ARBA00022519"/>
    </source>
</evidence>
<dbReference type="InterPro" id="IPR052075">
    <property type="entry name" value="Heme_exporter_D"/>
</dbReference>
<reference evidence="14" key="1">
    <citation type="submission" date="2019-12" db="EMBL/GenBank/DDBJ databases">
        <authorList>
            <person name="Awala S.I."/>
            <person name="Rhee S.K."/>
        </authorList>
    </citation>
    <scope>NUCLEOTIDE SEQUENCE [LARGE SCALE GENOMIC DNA]</scope>
    <source>
        <strain evidence="14">IM1</strain>
    </source>
</reference>
<keyword evidence="10 12" id="KW-1133">Transmembrane helix</keyword>
<dbReference type="PANTHER" id="PTHR37531:SF1">
    <property type="entry name" value="HEME EXPORTER PROTEIN D"/>
    <property type="match status" value="1"/>
</dbReference>
<dbReference type="Proteomes" id="UP000503004">
    <property type="component" value="Chromosome"/>
</dbReference>
<dbReference type="KEGG" id="metu:GNH96_01290"/>
<evidence type="ECO:0000256" key="11">
    <source>
        <dbReference type="ARBA" id="ARBA00023136"/>
    </source>
</evidence>
<evidence type="ECO:0000313" key="13">
    <source>
        <dbReference type="EMBL" id="QJD28733.1"/>
    </source>
</evidence>
<keyword evidence="8 12" id="KW-0812">Transmembrane</keyword>
<evidence type="ECO:0000256" key="10">
    <source>
        <dbReference type="ARBA" id="ARBA00022989"/>
    </source>
</evidence>
<dbReference type="Pfam" id="PF04995">
    <property type="entry name" value="CcmD"/>
    <property type="match status" value="1"/>
</dbReference>
<evidence type="ECO:0000256" key="9">
    <source>
        <dbReference type="ARBA" id="ARBA00022748"/>
    </source>
</evidence>
<dbReference type="RefSeq" id="WP_169601566.1">
    <property type="nucleotide sequence ID" value="NZ_CP046565.1"/>
</dbReference>
<evidence type="ECO:0000256" key="8">
    <source>
        <dbReference type="ARBA" id="ARBA00022692"/>
    </source>
</evidence>
<feature type="transmembrane region" description="Helical" evidence="12">
    <location>
        <begin position="12"/>
        <end position="33"/>
    </location>
</feature>
<dbReference type="GO" id="GO:0017004">
    <property type="term" value="P:cytochrome complex assembly"/>
    <property type="evidence" value="ECO:0007669"/>
    <property type="project" value="UniProtKB-KW"/>
</dbReference>
<evidence type="ECO:0000256" key="2">
    <source>
        <dbReference type="ARBA" id="ARBA00004377"/>
    </source>
</evidence>
<keyword evidence="5 12" id="KW-0813">Transport</keyword>
<evidence type="ECO:0000256" key="3">
    <source>
        <dbReference type="ARBA" id="ARBA00008741"/>
    </source>
</evidence>
<keyword evidence="9 12" id="KW-0201">Cytochrome c-type biogenesis</keyword>
<name>A0A858Q4K3_9GAMM</name>
<evidence type="ECO:0000256" key="5">
    <source>
        <dbReference type="ARBA" id="ARBA00022448"/>
    </source>
</evidence>
<proteinExistence type="inferred from homology"/>
<sequence>MNFQAFFHMGGYAVYVWTSYGLCLAVLVFNLIAPLRRKNEMLKSLRRQLKQESRP</sequence>
<comment type="subcellular location">
    <subcellularLocation>
        <location evidence="2 12">Cell inner membrane</location>
        <topology evidence="2 12">Single-pass membrane protein</topology>
    </subcellularLocation>
</comment>
<dbReference type="GO" id="GO:1903607">
    <property type="term" value="P:cytochrome c biosynthetic process"/>
    <property type="evidence" value="ECO:0007669"/>
    <property type="project" value="TreeGrafter"/>
</dbReference>
<keyword evidence="14" id="KW-1185">Reference proteome</keyword>
<dbReference type="PANTHER" id="PTHR37531">
    <property type="entry name" value="HEME EXPORTER PROTEIN D"/>
    <property type="match status" value="1"/>
</dbReference>
<comment type="similarity">
    <text evidence="3 12">Belongs to the CcmD/CycX/HelD family.</text>
</comment>
<dbReference type="NCBIfam" id="TIGR03141">
    <property type="entry name" value="cytochro_ccmD"/>
    <property type="match status" value="1"/>
</dbReference>
<protein>
    <recommendedName>
        <fullName evidence="4 12">Heme exporter protein D</fullName>
    </recommendedName>
</protein>